<evidence type="ECO:0000259" key="5">
    <source>
        <dbReference type="PROSITE" id="PS50931"/>
    </source>
</evidence>
<dbReference type="InterPro" id="IPR058163">
    <property type="entry name" value="LysR-type_TF_proteobact-type"/>
</dbReference>
<evidence type="ECO:0000256" key="3">
    <source>
        <dbReference type="ARBA" id="ARBA00023125"/>
    </source>
</evidence>
<dbReference type="InterPro" id="IPR036390">
    <property type="entry name" value="WH_DNA-bd_sf"/>
</dbReference>
<dbReference type="SUPFAM" id="SSF53850">
    <property type="entry name" value="Periplasmic binding protein-like II"/>
    <property type="match status" value="1"/>
</dbReference>
<dbReference type="InterPro" id="IPR005119">
    <property type="entry name" value="LysR_subst-bd"/>
</dbReference>
<dbReference type="Pfam" id="PF03466">
    <property type="entry name" value="LysR_substrate"/>
    <property type="match status" value="1"/>
</dbReference>
<sequence length="305" mass="33982">MEMTPQIETRDMVLLQALAAQGSFSGAAEVLEQPVSSISRALKALEQRLQVALLVRTTRRMELTQAGRFLLERSHHVLQSLNDIEANLAQAAGSPSGLLRINTSASFMNHVLLPLVPRFTQSYPGITLELRSSDQIIELIQSQADVAIRIGAKTDSSLRAVHLGDCRRIVLASSTYLERYGLPQRTEELATHRLLGYIGTSSLNHWPLRCGQSDDYVIRPTLCASHGEMLRQLALAHQGIACLLDFSVATDCQRSDLVEVLPQFNRALPSAIHLVYYRRTPPDARIQAFIEFMRKQAATLFARRV</sequence>
<dbReference type="Gene3D" id="1.10.10.10">
    <property type="entry name" value="Winged helix-like DNA-binding domain superfamily/Winged helix DNA-binding domain"/>
    <property type="match status" value="1"/>
</dbReference>
<evidence type="ECO:0000313" key="6">
    <source>
        <dbReference type="EMBL" id="KWN22023.1"/>
    </source>
</evidence>
<dbReference type="InterPro" id="IPR036388">
    <property type="entry name" value="WH-like_DNA-bd_sf"/>
</dbReference>
<dbReference type="EMBL" id="LPLZ01000017">
    <property type="protein sequence ID" value="KWN22023.1"/>
    <property type="molecule type" value="Genomic_DNA"/>
</dbReference>
<dbReference type="Pfam" id="PF00126">
    <property type="entry name" value="HTH_1"/>
    <property type="match status" value="1"/>
</dbReference>
<keyword evidence="3" id="KW-0238">DNA-binding</keyword>
<dbReference type="PROSITE" id="PS50931">
    <property type="entry name" value="HTH_LYSR"/>
    <property type="match status" value="1"/>
</dbReference>
<evidence type="ECO:0000256" key="1">
    <source>
        <dbReference type="ARBA" id="ARBA00009437"/>
    </source>
</evidence>
<dbReference type="GO" id="GO:0043565">
    <property type="term" value="F:sequence-specific DNA binding"/>
    <property type="evidence" value="ECO:0007669"/>
    <property type="project" value="TreeGrafter"/>
</dbReference>
<organism evidence="6 7">
    <name type="scientific">Burkholderia territorii</name>
    <dbReference type="NCBI Taxonomy" id="1503055"/>
    <lineage>
        <taxon>Bacteria</taxon>
        <taxon>Pseudomonadati</taxon>
        <taxon>Pseudomonadota</taxon>
        <taxon>Betaproteobacteria</taxon>
        <taxon>Burkholderiales</taxon>
        <taxon>Burkholderiaceae</taxon>
        <taxon>Burkholderia</taxon>
        <taxon>Burkholderia cepacia complex</taxon>
    </lineage>
</organism>
<dbReference type="InterPro" id="IPR000847">
    <property type="entry name" value="LysR_HTH_N"/>
</dbReference>
<evidence type="ECO:0000256" key="2">
    <source>
        <dbReference type="ARBA" id="ARBA00023015"/>
    </source>
</evidence>
<name>A0A125K933_9BURK</name>
<dbReference type="Proteomes" id="UP000068016">
    <property type="component" value="Unassembled WGS sequence"/>
</dbReference>
<proteinExistence type="inferred from homology"/>
<dbReference type="PANTHER" id="PTHR30537:SF20">
    <property type="entry name" value="TRANSCRIPTIONAL REGULATORY PROTEIN"/>
    <property type="match status" value="1"/>
</dbReference>
<dbReference type="PANTHER" id="PTHR30537">
    <property type="entry name" value="HTH-TYPE TRANSCRIPTIONAL REGULATOR"/>
    <property type="match status" value="1"/>
</dbReference>
<keyword evidence="4" id="KW-0804">Transcription</keyword>
<comment type="similarity">
    <text evidence="1">Belongs to the LysR transcriptional regulatory family.</text>
</comment>
<dbReference type="SUPFAM" id="SSF46785">
    <property type="entry name" value="Winged helix' DNA-binding domain"/>
    <property type="match status" value="1"/>
</dbReference>
<evidence type="ECO:0000256" key="4">
    <source>
        <dbReference type="ARBA" id="ARBA00023163"/>
    </source>
</evidence>
<gene>
    <name evidence="6" type="ORF">WT83_04960</name>
</gene>
<dbReference type="GO" id="GO:0006351">
    <property type="term" value="P:DNA-templated transcription"/>
    <property type="evidence" value="ECO:0007669"/>
    <property type="project" value="TreeGrafter"/>
</dbReference>
<feature type="domain" description="HTH lysR-type" evidence="5">
    <location>
        <begin position="7"/>
        <end position="64"/>
    </location>
</feature>
<dbReference type="GO" id="GO:0003700">
    <property type="term" value="F:DNA-binding transcription factor activity"/>
    <property type="evidence" value="ECO:0007669"/>
    <property type="project" value="InterPro"/>
</dbReference>
<reference evidence="6 7" key="1">
    <citation type="submission" date="2015-11" db="EMBL/GenBank/DDBJ databases">
        <title>Expanding the genomic diversity of Burkholderia species for the development of highly accurate diagnostics.</title>
        <authorList>
            <person name="Sahl J."/>
            <person name="Keim P."/>
            <person name="Wagner D."/>
        </authorList>
    </citation>
    <scope>NUCLEOTIDE SEQUENCE [LARGE SCALE GENOMIC DNA]</scope>
    <source>
        <strain evidence="6 7">MSMB793WGS</strain>
    </source>
</reference>
<dbReference type="Gene3D" id="3.40.190.290">
    <property type="match status" value="1"/>
</dbReference>
<protein>
    <recommendedName>
        <fullName evidence="5">HTH lysR-type domain-containing protein</fullName>
    </recommendedName>
</protein>
<accession>A0A125K933</accession>
<evidence type="ECO:0000313" key="7">
    <source>
        <dbReference type="Proteomes" id="UP000068016"/>
    </source>
</evidence>
<comment type="caution">
    <text evidence="6">The sequence shown here is derived from an EMBL/GenBank/DDBJ whole genome shotgun (WGS) entry which is preliminary data.</text>
</comment>
<dbReference type="AlphaFoldDB" id="A0A125K933"/>
<keyword evidence="2" id="KW-0805">Transcription regulation</keyword>